<accession>A0ABM1IZ38</accession>
<proteinExistence type="predicted"/>
<protein>
    <submittedName>
        <fullName evidence="3">Uncharacterized protein LOC107071201</fullName>
    </submittedName>
</protein>
<reference evidence="3" key="1">
    <citation type="submission" date="2025-08" db="UniProtKB">
        <authorList>
            <consortium name="RefSeq"/>
        </authorList>
    </citation>
    <scope>IDENTIFICATION</scope>
    <source>
        <tissue evidence="3">Whole body</tissue>
    </source>
</reference>
<feature type="compositionally biased region" description="Polar residues" evidence="1">
    <location>
        <begin position="258"/>
        <end position="267"/>
    </location>
</feature>
<sequence>MYMDEDSEQLLDYLRKKSRTLLAFTETNSKKINNEIQRLNQKNSLKLRRQNCYLKDRKEIWNLRNDSSAVNNLLCPEYHSEIKNLTTCSSVPNMRPLERIVIPSKNLSHSHCVVSRKPVKECYCNVEIKKLQTRSPRTIHKPTPSCNYCKNHICHVPLTINENNIGDTLSPPISCETIRRVQKINYHPQSQFLRNVQKKVSVLKNVPSGDCPDSCPRSSYYHKLRTDKTSMVMDTNTRPKIVTEQINKSSDIDLEKLSSTQRVSSSLIDEEEEGEEEEEEVEEEVEEEETETKVIEKVSKGIQVPSRKQSKSKFQVRRTISSKKCISEGCKGKSVSRSPSIGKKTVKSSTVDCQCYDKSKEDKFSKDLETYRVYSEDYEDVDDKLKKWSSHEKVDQRKALTSPNSKVKELRKFREENYFDTHGSSQTLLSSDSSKSLQQYTLNDRLFAEPFKRIHKKDLVVTMPPCATIQKKRVHYFPRYIVRQEKNNCNTNYKKKRCQSCPLTGHAIDLGISKPRPVLNSLALKYQKRLP</sequence>
<evidence type="ECO:0000256" key="1">
    <source>
        <dbReference type="SAM" id="MobiDB-lite"/>
    </source>
</evidence>
<keyword evidence="2" id="KW-1185">Reference proteome</keyword>
<name>A0ABM1IZ38_POLDO</name>
<evidence type="ECO:0000313" key="3">
    <source>
        <dbReference type="RefSeq" id="XP_015185475.1"/>
    </source>
</evidence>
<dbReference type="RefSeq" id="XP_015185475.1">
    <property type="nucleotide sequence ID" value="XM_015329989.1"/>
</dbReference>
<dbReference type="Proteomes" id="UP000694924">
    <property type="component" value="Unplaced"/>
</dbReference>
<evidence type="ECO:0000313" key="2">
    <source>
        <dbReference type="Proteomes" id="UP000694924"/>
    </source>
</evidence>
<organism evidence="2 3">
    <name type="scientific">Polistes dominula</name>
    <name type="common">European paper wasp</name>
    <name type="synonym">Vespa dominula</name>
    <dbReference type="NCBI Taxonomy" id="743375"/>
    <lineage>
        <taxon>Eukaryota</taxon>
        <taxon>Metazoa</taxon>
        <taxon>Ecdysozoa</taxon>
        <taxon>Arthropoda</taxon>
        <taxon>Hexapoda</taxon>
        <taxon>Insecta</taxon>
        <taxon>Pterygota</taxon>
        <taxon>Neoptera</taxon>
        <taxon>Endopterygota</taxon>
        <taxon>Hymenoptera</taxon>
        <taxon>Apocrita</taxon>
        <taxon>Aculeata</taxon>
        <taxon>Vespoidea</taxon>
        <taxon>Vespidae</taxon>
        <taxon>Polistinae</taxon>
        <taxon>Polistini</taxon>
        <taxon>Polistes</taxon>
    </lineage>
</organism>
<feature type="compositionally biased region" description="Acidic residues" evidence="1">
    <location>
        <begin position="268"/>
        <end position="290"/>
    </location>
</feature>
<gene>
    <name evidence="3" type="primary">LOC107071201</name>
</gene>
<feature type="region of interest" description="Disordered" evidence="1">
    <location>
        <begin position="258"/>
        <end position="291"/>
    </location>
</feature>
<dbReference type="GeneID" id="107071201"/>